<dbReference type="RefSeq" id="WP_188367323.1">
    <property type="nucleotide sequence ID" value="NZ_BMDT01000004.1"/>
</dbReference>
<name>A0A917JE02_9ENTE</name>
<protein>
    <submittedName>
        <fullName evidence="2">Uncharacterized protein</fullName>
    </submittedName>
</protein>
<dbReference type="InterPro" id="IPR007612">
    <property type="entry name" value="LOR"/>
</dbReference>
<dbReference type="EMBL" id="BMDT01000004">
    <property type="protein sequence ID" value="GGI65483.1"/>
    <property type="molecule type" value="Genomic_DNA"/>
</dbReference>
<proteinExistence type="inferred from homology"/>
<accession>A0A917JE02</accession>
<dbReference type="InterPro" id="IPR038595">
    <property type="entry name" value="LOR_sf"/>
</dbReference>
<reference evidence="2" key="2">
    <citation type="submission" date="2020-09" db="EMBL/GenBank/DDBJ databases">
        <authorList>
            <person name="Sun Q."/>
            <person name="Sedlacek I."/>
        </authorList>
    </citation>
    <scope>NUCLEOTIDE SEQUENCE</scope>
    <source>
        <strain evidence="2">CCM 8433</strain>
    </source>
</reference>
<sequence length="171" mass="20391">MSDFLIQEKPFGSSPKTIVKDHNGQPLYLLTGRLGDLGSRLTLYDMNGRSIAYIKKDRLAFVRRFEIYENDKKVGTMQHFLNWPNDFYYISQLHWMAHGNIYQHEYRVNHFTNQIMRMSKTRLMMGDHYQLQVNDDRNAAKCICIASVLDYWSYNRERSQPTYYNEVLDIT</sequence>
<dbReference type="AlphaFoldDB" id="A0A917JE02"/>
<dbReference type="InterPro" id="IPR025659">
    <property type="entry name" value="Tubby-like_C"/>
</dbReference>
<dbReference type="Pfam" id="PF04525">
    <property type="entry name" value="LOR"/>
    <property type="match status" value="1"/>
</dbReference>
<evidence type="ECO:0000313" key="3">
    <source>
        <dbReference type="Proteomes" id="UP000622610"/>
    </source>
</evidence>
<keyword evidence="3" id="KW-1185">Reference proteome</keyword>
<evidence type="ECO:0000256" key="1">
    <source>
        <dbReference type="ARBA" id="ARBA00005437"/>
    </source>
</evidence>
<evidence type="ECO:0000313" key="2">
    <source>
        <dbReference type="EMBL" id="GGI65483.1"/>
    </source>
</evidence>
<dbReference type="Proteomes" id="UP000622610">
    <property type="component" value="Unassembled WGS sequence"/>
</dbReference>
<comment type="caution">
    <text evidence="2">The sequence shown here is derived from an EMBL/GenBank/DDBJ whole genome shotgun (WGS) entry which is preliminary data.</text>
</comment>
<organism evidence="2 3">
    <name type="scientific">Enterococcus alcedinis</name>
    <dbReference type="NCBI Taxonomy" id="1274384"/>
    <lineage>
        <taxon>Bacteria</taxon>
        <taxon>Bacillati</taxon>
        <taxon>Bacillota</taxon>
        <taxon>Bacilli</taxon>
        <taxon>Lactobacillales</taxon>
        <taxon>Enterococcaceae</taxon>
        <taxon>Enterococcus</taxon>
    </lineage>
</organism>
<gene>
    <name evidence="2" type="ORF">GCM10011482_11370</name>
</gene>
<comment type="similarity">
    <text evidence="1">Belongs to the LOR family.</text>
</comment>
<reference evidence="2" key="1">
    <citation type="journal article" date="2014" name="Int. J. Syst. Evol. Microbiol.">
        <title>Complete genome sequence of Corynebacterium casei LMG S-19264T (=DSM 44701T), isolated from a smear-ripened cheese.</title>
        <authorList>
            <consortium name="US DOE Joint Genome Institute (JGI-PGF)"/>
            <person name="Walter F."/>
            <person name="Albersmeier A."/>
            <person name="Kalinowski J."/>
            <person name="Ruckert C."/>
        </authorList>
    </citation>
    <scope>NUCLEOTIDE SEQUENCE</scope>
    <source>
        <strain evidence="2">CCM 8433</strain>
    </source>
</reference>
<dbReference type="SUPFAM" id="SSF54518">
    <property type="entry name" value="Tubby C-terminal domain-like"/>
    <property type="match status" value="1"/>
</dbReference>
<dbReference type="Gene3D" id="2.40.160.200">
    <property type="entry name" value="LURP1-related"/>
    <property type="match status" value="1"/>
</dbReference>